<evidence type="ECO:0000259" key="1">
    <source>
        <dbReference type="SMART" id="SM00881"/>
    </source>
</evidence>
<dbReference type="PANTHER" id="PTHR33303:SF2">
    <property type="entry name" value="COA-BINDING DOMAIN-CONTAINING PROTEIN"/>
    <property type="match status" value="1"/>
</dbReference>
<dbReference type="AlphaFoldDB" id="A0A060T3G2"/>
<dbReference type="InterPro" id="IPR036291">
    <property type="entry name" value="NAD(P)-bd_dom_sf"/>
</dbReference>
<organism evidence="2">
    <name type="scientific">Blastobotrys adeninivorans</name>
    <name type="common">Yeast</name>
    <name type="synonym">Arxula adeninivorans</name>
    <dbReference type="NCBI Taxonomy" id="409370"/>
    <lineage>
        <taxon>Eukaryota</taxon>
        <taxon>Fungi</taxon>
        <taxon>Dikarya</taxon>
        <taxon>Ascomycota</taxon>
        <taxon>Saccharomycotina</taxon>
        <taxon>Dipodascomycetes</taxon>
        <taxon>Dipodascales</taxon>
        <taxon>Trichomonascaceae</taxon>
        <taxon>Blastobotrys</taxon>
    </lineage>
</organism>
<sequence length="132" mass="14834">MEHFFKQGRRYAVAGASTNEAKFGFKVLKWYVDRNLPVTPINYRKETILGLPSIENIKQIDTSAEIGLSVVTPPDVSLQLVKDIATLDGKVKAMWFQPGTWNQDVIEQAQKVVPVVIQDCVLVKGDKYLSKL</sequence>
<reference evidence="2" key="1">
    <citation type="submission" date="2014-02" db="EMBL/GenBank/DDBJ databases">
        <authorList>
            <person name="Genoscope - CEA"/>
        </authorList>
    </citation>
    <scope>NUCLEOTIDE SEQUENCE</scope>
    <source>
        <strain evidence="2">LS3</strain>
    </source>
</reference>
<dbReference type="Gene3D" id="3.40.50.720">
    <property type="entry name" value="NAD(P)-binding Rossmann-like Domain"/>
    <property type="match status" value="1"/>
</dbReference>
<reference evidence="2" key="2">
    <citation type="submission" date="2014-06" db="EMBL/GenBank/DDBJ databases">
        <title>The complete genome of Blastobotrys (Arxula) adeninivorans LS3 - a yeast of biotechnological interest.</title>
        <authorList>
            <person name="Kunze G."/>
            <person name="Gaillardin C."/>
            <person name="Czernicka M."/>
            <person name="Durrens P."/>
            <person name="Martin T."/>
            <person name="Boer E."/>
            <person name="Gabaldon T."/>
            <person name="Cruz J."/>
            <person name="Talla E."/>
            <person name="Marck C."/>
            <person name="Goffeau A."/>
            <person name="Barbe V."/>
            <person name="Baret P."/>
            <person name="Baronian K."/>
            <person name="Beier S."/>
            <person name="Bleykasten C."/>
            <person name="Bode R."/>
            <person name="Casaregola S."/>
            <person name="Despons L."/>
            <person name="Fairhead C."/>
            <person name="Giersberg M."/>
            <person name="Gierski P."/>
            <person name="Hahnel U."/>
            <person name="Hartmann A."/>
            <person name="Jankowska D."/>
            <person name="Jubin C."/>
            <person name="Jung P."/>
            <person name="Lafontaine I."/>
            <person name="Leh-Louis V."/>
            <person name="Lemaire M."/>
            <person name="Marcet-Houben M."/>
            <person name="Mascher M."/>
            <person name="Morel G."/>
            <person name="Richard G.-F."/>
            <person name="Riechen J."/>
            <person name="Sacerdot C."/>
            <person name="Sarkar A."/>
            <person name="Savel G."/>
            <person name="Schacherer J."/>
            <person name="Sherman D."/>
            <person name="Straub M.-L."/>
            <person name="Stein N."/>
            <person name="Thierry A."/>
            <person name="Trautwein-Schult A."/>
            <person name="Westhof E."/>
            <person name="Worch S."/>
            <person name="Dujon B."/>
            <person name="Souciet J.-L."/>
            <person name="Wincker P."/>
            <person name="Scholz U."/>
            <person name="Neuveglise N."/>
        </authorList>
    </citation>
    <scope>NUCLEOTIDE SEQUENCE</scope>
    <source>
        <strain evidence="2">LS3</strain>
    </source>
</reference>
<accession>A0A060T3G2</accession>
<name>A0A060T3G2_BLAAD</name>
<dbReference type="PhylomeDB" id="A0A060T3G2"/>
<dbReference type="InterPro" id="IPR003781">
    <property type="entry name" value="CoA-bd"/>
</dbReference>
<proteinExistence type="predicted"/>
<protein>
    <submittedName>
        <fullName evidence="2">ARAD1C40216p</fullName>
    </submittedName>
</protein>
<gene>
    <name evidence="2" type="ORF">GNLVRS02_ARAD1C40216g</name>
</gene>
<feature type="domain" description="CoA-binding" evidence="1">
    <location>
        <begin position="4"/>
        <end position="100"/>
    </location>
</feature>
<dbReference type="PANTHER" id="PTHR33303">
    <property type="entry name" value="CYTOPLASMIC PROTEIN-RELATED"/>
    <property type="match status" value="1"/>
</dbReference>
<dbReference type="SUPFAM" id="SSF51735">
    <property type="entry name" value="NAD(P)-binding Rossmann-fold domains"/>
    <property type="match status" value="1"/>
</dbReference>
<evidence type="ECO:0000313" key="2">
    <source>
        <dbReference type="EMBL" id="CDP35645.1"/>
    </source>
</evidence>
<dbReference type="Pfam" id="PF13380">
    <property type="entry name" value="CoA_binding_2"/>
    <property type="match status" value="1"/>
</dbReference>
<dbReference type="EMBL" id="HG937693">
    <property type="protein sequence ID" value="CDP35645.1"/>
    <property type="molecule type" value="Genomic_DNA"/>
</dbReference>
<dbReference type="SMART" id="SM00881">
    <property type="entry name" value="CoA_binding"/>
    <property type="match status" value="1"/>
</dbReference>